<name>A0A939DG91_9GAMM</name>
<protein>
    <submittedName>
        <fullName evidence="2">SDR family oxidoreductase</fullName>
    </submittedName>
</protein>
<reference evidence="2" key="1">
    <citation type="submission" date="2021-02" db="EMBL/GenBank/DDBJ databases">
        <title>PHA producing bacteria isolated from coastal sediment in Guangdong, Shenzhen.</title>
        <authorList>
            <person name="Zheng W."/>
            <person name="Yu S."/>
            <person name="Huang Y."/>
        </authorList>
    </citation>
    <scope>NUCLEOTIDE SEQUENCE</scope>
    <source>
        <strain evidence="2">TN14-10</strain>
    </source>
</reference>
<dbReference type="SUPFAM" id="SSF51735">
    <property type="entry name" value="NAD(P)-binding Rossmann-fold domains"/>
    <property type="match status" value="1"/>
</dbReference>
<dbReference type="RefSeq" id="WP_206560942.1">
    <property type="nucleotide sequence ID" value="NZ_JAFKCZ010000008.1"/>
</dbReference>
<proteinExistence type="predicted"/>
<dbReference type="GO" id="GO:0005737">
    <property type="term" value="C:cytoplasm"/>
    <property type="evidence" value="ECO:0007669"/>
    <property type="project" value="TreeGrafter"/>
</dbReference>
<keyword evidence="3" id="KW-1185">Reference proteome</keyword>
<keyword evidence="1" id="KW-0560">Oxidoreductase</keyword>
<sequence length="248" mass="25539">MSDELNGKFALVSGAASGIGKATSLLLAARGISGIALLDTDAVGLRAVADEIGASAAQSKALVVDVCDDVQLESAFDTAVREFGSLHYVHNNVGVMTGFPPYPDTPLENIDRTIAINLRSIIRATQFACRAIHASGGGSILNTSSGAALRPLPNDPVYSATKAGINALVIACAQLFSAKGVRINAICPGIVDTPILEQNLHPEYAPGTVEEILAARGIKPLQPEDIASAAVNLLVDAQCNGEILSVGN</sequence>
<dbReference type="PANTHER" id="PTHR44229">
    <property type="entry name" value="15-HYDROXYPROSTAGLANDIN DEHYDROGENASE [NAD(+)]"/>
    <property type="match status" value="1"/>
</dbReference>
<comment type="caution">
    <text evidence="2">The sequence shown here is derived from an EMBL/GenBank/DDBJ whole genome shotgun (WGS) entry which is preliminary data.</text>
</comment>
<gene>
    <name evidence="2" type="ORF">JYP50_12895</name>
</gene>
<dbReference type="EMBL" id="JAFKCZ010000008">
    <property type="protein sequence ID" value="MBN7797499.1"/>
    <property type="molecule type" value="Genomic_DNA"/>
</dbReference>
<organism evidence="2 3">
    <name type="scientific">Parahaliea mediterranea</name>
    <dbReference type="NCBI Taxonomy" id="651086"/>
    <lineage>
        <taxon>Bacteria</taxon>
        <taxon>Pseudomonadati</taxon>
        <taxon>Pseudomonadota</taxon>
        <taxon>Gammaproteobacteria</taxon>
        <taxon>Cellvibrionales</taxon>
        <taxon>Halieaceae</taxon>
        <taxon>Parahaliea</taxon>
    </lineage>
</organism>
<dbReference type="InterPro" id="IPR002347">
    <property type="entry name" value="SDR_fam"/>
</dbReference>
<evidence type="ECO:0000313" key="3">
    <source>
        <dbReference type="Proteomes" id="UP000664303"/>
    </source>
</evidence>
<dbReference type="InterPro" id="IPR036291">
    <property type="entry name" value="NAD(P)-bd_dom_sf"/>
</dbReference>
<dbReference type="PANTHER" id="PTHR44229:SF4">
    <property type="entry name" value="15-HYDROXYPROSTAGLANDIN DEHYDROGENASE [NAD(+)]"/>
    <property type="match status" value="1"/>
</dbReference>
<dbReference type="Pfam" id="PF00106">
    <property type="entry name" value="adh_short"/>
    <property type="match status" value="1"/>
</dbReference>
<evidence type="ECO:0000313" key="2">
    <source>
        <dbReference type="EMBL" id="MBN7797499.1"/>
    </source>
</evidence>
<evidence type="ECO:0000256" key="1">
    <source>
        <dbReference type="ARBA" id="ARBA00023002"/>
    </source>
</evidence>
<dbReference type="CDD" id="cd05233">
    <property type="entry name" value="SDR_c"/>
    <property type="match status" value="1"/>
</dbReference>
<dbReference type="AlphaFoldDB" id="A0A939DG91"/>
<dbReference type="PRINTS" id="PR00081">
    <property type="entry name" value="GDHRDH"/>
</dbReference>
<dbReference type="Gene3D" id="3.40.50.720">
    <property type="entry name" value="NAD(P)-binding Rossmann-like Domain"/>
    <property type="match status" value="1"/>
</dbReference>
<dbReference type="Proteomes" id="UP000664303">
    <property type="component" value="Unassembled WGS sequence"/>
</dbReference>
<accession>A0A939DG91</accession>
<dbReference type="GO" id="GO:0016616">
    <property type="term" value="F:oxidoreductase activity, acting on the CH-OH group of donors, NAD or NADP as acceptor"/>
    <property type="evidence" value="ECO:0007669"/>
    <property type="project" value="TreeGrafter"/>
</dbReference>